<gene>
    <name evidence="2" type="ORF">NMS_2693</name>
</gene>
<dbReference type="RefSeq" id="WP_041497205.1">
    <property type="nucleotide sequence ID" value="NZ_AP014548.1"/>
</dbReference>
<dbReference type="AlphaFoldDB" id="W8VXX8"/>
<dbReference type="Pfam" id="PF13588">
    <property type="entry name" value="HSDR_N_2"/>
    <property type="match status" value="1"/>
</dbReference>
<dbReference type="KEGG" id="nmf:NMS_2693"/>
<organism evidence="2 3">
    <name type="scientific">Nonlabens marinus S1-08</name>
    <dbReference type="NCBI Taxonomy" id="1454201"/>
    <lineage>
        <taxon>Bacteria</taxon>
        <taxon>Pseudomonadati</taxon>
        <taxon>Bacteroidota</taxon>
        <taxon>Flavobacteriia</taxon>
        <taxon>Flavobacteriales</taxon>
        <taxon>Flavobacteriaceae</taxon>
        <taxon>Nonlabens</taxon>
    </lineage>
</organism>
<evidence type="ECO:0000313" key="3">
    <source>
        <dbReference type="Proteomes" id="UP000031760"/>
    </source>
</evidence>
<protein>
    <recommendedName>
        <fullName evidence="1">Type I restriction enzyme R protein N-terminal domain-containing protein</fullName>
    </recommendedName>
</protein>
<dbReference type="Proteomes" id="UP000031760">
    <property type="component" value="Chromosome"/>
</dbReference>
<proteinExistence type="predicted"/>
<evidence type="ECO:0000313" key="2">
    <source>
        <dbReference type="EMBL" id="BAO56702.1"/>
    </source>
</evidence>
<reference evidence="2 3" key="1">
    <citation type="journal article" date="2014" name="Proc. Natl. Acad. Sci. U.S.A.">
        <title>Functional characterization of flavobacteria rhodopsins reveals a unique class of light-driven chloride pump in bacteria.</title>
        <authorList>
            <person name="Yoshizawa S."/>
            <person name="Kumagai Y."/>
            <person name="Kim H."/>
            <person name="Ogura Y."/>
            <person name="Hayashi T."/>
            <person name="Iwasaki W."/>
            <person name="DeLong E.F."/>
            <person name="Kogure K."/>
        </authorList>
    </citation>
    <scope>NUCLEOTIDE SEQUENCE [LARGE SCALE GENOMIC DNA]</scope>
    <source>
        <strain evidence="2 3">S1-08</strain>
    </source>
</reference>
<keyword evidence="3" id="KW-1185">Reference proteome</keyword>
<evidence type="ECO:0000259" key="1">
    <source>
        <dbReference type="Pfam" id="PF13588"/>
    </source>
</evidence>
<dbReference type="OrthoDB" id="9790377at2"/>
<sequence>MKALRLPPANFRVKSTEKGRFIFDPIRKKFVSLQPEEWVRQHIIHWLQEYKNVPASLINVEKQLLIAGTSKRYDIVVFFPDGRVNIIVECKAPQIPIDQSVFDQIARYNLTTDASYLMVSNGMEHYFCTMDYENQRYDFIPDLPEYHS</sequence>
<dbReference type="EMBL" id="AP014548">
    <property type="protein sequence ID" value="BAO56702.1"/>
    <property type="molecule type" value="Genomic_DNA"/>
</dbReference>
<accession>W8VXX8</accession>
<dbReference type="HOGENOM" id="CLU_115841_1_0_10"/>
<name>W8VXX8_9FLAO</name>
<dbReference type="InterPro" id="IPR029464">
    <property type="entry name" value="HSDR_N"/>
</dbReference>
<feature type="domain" description="Type I restriction enzyme R protein N-terminal" evidence="1">
    <location>
        <begin position="35"/>
        <end position="144"/>
    </location>
</feature>
<dbReference type="STRING" id="1454201.NMS_2693"/>